<dbReference type="Pfam" id="PF19568">
    <property type="entry name" value="Spore_III_AA"/>
    <property type="match status" value="1"/>
</dbReference>
<evidence type="ECO:0000256" key="2">
    <source>
        <dbReference type="ARBA" id="ARBA00022840"/>
    </source>
</evidence>
<dbReference type="PANTHER" id="PTHR20953:SF3">
    <property type="entry name" value="P-LOOP CONTAINING NUCLEOSIDE TRIPHOSPHATE HYDROLASES SUPERFAMILY PROTEIN"/>
    <property type="match status" value="1"/>
</dbReference>
<dbReference type="NCBIfam" id="TIGR02858">
    <property type="entry name" value="spore_III_AA"/>
    <property type="match status" value="1"/>
</dbReference>
<name>B1I3A7_DESAP</name>
<dbReference type="RefSeq" id="WP_012302105.1">
    <property type="nucleotide sequence ID" value="NC_010424.1"/>
</dbReference>
<keyword evidence="5" id="KW-1185">Reference proteome</keyword>
<dbReference type="PANTHER" id="PTHR20953">
    <property type="entry name" value="KINASE-RELATED"/>
    <property type="match status" value="1"/>
</dbReference>
<sequence>MPASQSGGRTHGDVLGYFPALLRSILERLPPSLWSELEEIRLRVGKPLVLGSARGEIMVGADGRAVAEPHQAYRVGEDDVARTVELVTGSSLYAVEDELRQGFVTVPGGHRVGLAGRVVTDGGAVRTMKHLSGVNFRISREVPGAADRVLPWLVHGSRATYNTLIISPPGCGKTTLLRDLVRQFSAGVPRLGFAGLTVGVVDERSEIAGCYRGVPQLDVGPRTDVLDGCPKAEGMMMLLRAFSPDVIATDEIGRREDVTALEEMLNAGVKILATAHAASLDELRGRPVLRYILRRRIIERFVILEYARGPGALKAIIDGHTQRPMGVSACSS</sequence>
<dbReference type="SUPFAM" id="SSF52540">
    <property type="entry name" value="P-loop containing nucleoside triphosphate hydrolases"/>
    <property type="match status" value="1"/>
</dbReference>
<dbReference type="HOGENOM" id="CLU_052793_0_0_9"/>
<dbReference type="InterPro" id="IPR003593">
    <property type="entry name" value="AAA+_ATPase"/>
</dbReference>
<dbReference type="InterPro" id="IPR027417">
    <property type="entry name" value="P-loop_NTPase"/>
</dbReference>
<dbReference type="EMBL" id="CP000860">
    <property type="protein sequence ID" value="ACA59519.1"/>
    <property type="molecule type" value="Genomic_DNA"/>
</dbReference>
<dbReference type="InterPro" id="IPR014217">
    <property type="entry name" value="Spore_III_AA"/>
</dbReference>
<dbReference type="AlphaFoldDB" id="B1I3A7"/>
<dbReference type="eggNOG" id="COG3854">
    <property type="taxonomic scope" value="Bacteria"/>
</dbReference>
<keyword evidence="2" id="KW-0067">ATP-binding</keyword>
<evidence type="ECO:0000256" key="1">
    <source>
        <dbReference type="ARBA" id="ARBA00022741"/>
    </source>
</evidence>
<reference evidence="5" key="1">
    <citation type="submission" date="2007-10" db="EMBL/GenBank/DDBJ databases">
        <title>Complete sequence of chromosome of Desulforudis audaxviator MP104C.</title>
        <authorList>
            <person name="Copeland A."/>
            <person name="Lucas S."/>
            <person name="Lapidus A."/>
            <person name="Barry K."/>
            <person name="Glavina del Rio T."/>
            <person name="Dalin E."/>
            <person name="Tice H."/>
            <person name="Bruce D."/>
            <person name="Pitluck S."/>
            <person name="Lowry S.R."/>
            <person name="Larimer F."/>
            <person name="Land M.L."/>
            <person name="Hauser L."/>
            <person name="Kyrpides N."/>
            <person name="Ivanova N.N."/>
            <person name="Richardson P."/>
        </authorList>
    </citation>
    <scope>NUCLEOTIDE SEQUENCE [LARGE SCALE GENOMIC DNA]</scope>
    <source>
        <strain evidence="5">MP104C</strain>
    </source>
</reference>
<dbReference type="Gene3D" id="3.40.50.300">
    <property type="entry name" value="P-loop containing nucleotide triphosphate hydrolases"/>
    <property type="match status" value="1"/>
</dbReference>
<dbReference type="OrthoDB" id="9768243at2"/>
<dbReference type="InterPro" id="IPR045735">
    <property type="entry name" value="Spore_III_AA_AAA+_ATPase"/>
</dbReference>
<dbReference type="Proteomes" id="UP000008544">
    <property type="component" value="Chromosome"/>
</dbReference>
<evidence type="ECO:0000313" key="5">
    <source>
        <dbReference type="Proteomes" id="UP000008544"/>
    </source>
</evidence>
<reference evidence="4 5" key="2">
    <citation type="journal article" date="2008" name="Science">
        <title>Environmental genomics reveals a single-species ecosystem deep within Earth.</title>
        <authorList>
            <person name="Chivian D."/>
            <person name="Brodie E.L."/>
            <person name="Alm E.J."/>
            <person name="Culley D.E."/>
            <person name="Dehal P.S."/>
            <person name="Desantis T.Z."/>
            <person name="Gihring T.M."/>
            <person name="Lapidus A."/>
            <person name="Lin L.H."/>
            <person name="Lowry S.R."/>
            <person name="Moser D.P."/>
            <person name="Richardson P.M."/>
            <person name="Southam G."/>
            <person name="Wanger G."/>
            <person name="Pratt L.M."/>
            <person name="Andersen G.L."/>
            <person name="Hazen T.C."/>
            <person name="Brockman F.J."/>
            <person name="Arkin A.P."/>
            <person name="Onstott T.C."/>
        </authorList>
    </citation>
    <scope>NUCLEOTIDE SEQUENCE [LARGE SCALE GENOMIC DNA]</scope>
    <source>
        <strain evidence="4 5">MP104C</strain>
    </source>
</reference>
<accession>B1I3A7</accession>
<organism evidence="4 5">
    <name type="scientific">Desulforudis audaxviator (strain MP104C)</name>
    <dbReference type="NCBI Taxonomy" id="477974"/>
    <lineage>
        <taxon>Bacteria</taxon>
        <taxon>Bacillati</taxon>
        <taxon>Bacillota</taxon>
        <taxon>Clostridia</taxon>
        <taxon>Thermoanaerobacterales</taxon>
        <taxon>Candidatus Desulforudaceae</taxon>
        <taxon>Candidatus Desulforudis</taxon>
    </lineage>
</organism>
<gene>
    <name evidence="4" type="ordered locus">Daud_1007</name>
</gene>
<protein>
    <submittedName>
        <fullName evidence="4">AAA ATPase</fullName>
    </submittedName>
</protein>
<dbReference type="GO" id="GO:0005524">
    <property type="term" value="F:ATP binding"/>
    <property type="evidence" value="ECO:0007669"/>
    <property type="project" value="UniProtKB-KW"/>
</dbReference>
<evidence type="ECO:0000313" key="4">
    <source>
        <dbReference type="EMBL" id="ACA59519.1"/>
    </source>
</evidence>
<proteinExistence type="predicted"/>
<dbReference type="SMART" id="SM00382">
    <property type="entry name" value="AAA"/>
    <property type="match status" value="1"/>
</dbReference>
<keyword evidence="1" id="KW-0547">Nucleotide-binding</keyword>
<dbReference type="STRING" id="477974.Daud_1007"/>
<evidence type="ECO:0000259" key="3">
    <source>
        <dbReference type="SMART" id="SM00382"/>
    </source>
</evidence>
<dbReference type="KEGG" id="dau:Daud_1007"/>
<feature type="domain" description="AAA+ ATPase" evidence="3">
    <location>
        <begin position="159"/>
        <end position="304"/>
    </location>
</feature>